<dbReference type="GO" id="GO:0034475">
    <property type="term" value="P:U4 snRNA 3'-end processing"/>
    <property type="evidence" value="ECO:0007669"/>
    <property type="project" value="TreeGrafter"/>
</dbReference>
<dbReference type="PANTHER" id="PTHR11953:SF1">
    <property type="entry name" value="EXOSOME COMPLEX COMPONENT RRP46"/>
    <property type="match status" value="1"/>
</dbReference>
<dbReference type="GO" id="GO:0000177">
    <property type="term" value="C:cytoplasmic exosome (RNase complex)"/>
    <property type="evidence" value="ECO:0007669"/>
    <property type="project" value="TreeGrafter"/>
</dbReference>
<dbReference type="InterPro" id="IPR027408">
    <property type="entry name" value="PNPase/RNase_PH_dom_sf"/>
</dbReference>
<dbReference type="VEuPathDB" id="TriTrypDB:BSAL_23245"/>
<evidence type="ECO:0000256" key="6">
    <source>
        <dbReference type="SAM" id="MobiDB-lite"/>
    </source>
</evidence>
<accession>A0A0S4JHC4</accession>
<dbReference type="InterPro" id="IPR020568">
    <property type="entry name" value="Ribosomal_Su5_D2-typ_SF"/>
</dbReference>
<dbReference type="GO" id="GO:0071051">
    <property type="term" value="P:poly(A)-dependent snoRNA 3'-end processing"/>
    <property type="evidence" value="ECO:0007669"/>
    <property type="project" value="TreeGrafter"/>
</dbReference>
<organism evidence="8 9">
    <name type="scientific">Bodo saltans</name>
    <name type="common">Flagellated protozoan</name>
    <dbReference type="NCBI Taxonomy" id="75058"/>
    <lineage>
        <taxon>Eukaryota</taxon>
        <taxon>Discoba</taxon>
        <taxon>Euglenozoa</taxon>
        <taxon>Kinetoplastea</taxon>
        <taxon>Metakinetoplastina</taxon>
        <taxon>Eubodonida</taxon>
        <taxon>Bodonidae</taxon>
        <taxon>Bodo</taxon>
    </lineage>
</organism>
<evidence type="ECO:0000256" key="5">
    <source>
        <dbReference type="ARBA" id="ARBA00023242"/>
    </source>
</evidence>
<dbReference type="InterPro" id="IPR050080">
    <property type="entry name" value="RNase_PH"/>
</dbReference>
<dbReference type="GO" id="GO:0000176">
    <property type="term" value="C:nuclear exosome (RNase complex)"/>
    <property type="evidence" value="ECO:0007669"/>
    <property type="project" value="TreeGrafter"/>
</dbReference>
<sequence length="275" mass="29020">MATKGPGGARKDGRAATQLRPKELRTSTLTQFDGSAWYTQGASTVVAAVNGPMAAKADQEDFRRCVFEVAVARVSSAPAAGGASRSLVNLSRQEREDEDSELEQYLQQCLKLLVLVEEMPRCVIQVTMNIIKDDGALFAVAVNAMMCALLDAGIACRTTIAAVSLIALPSTTGKNLGILLDPTSEEEASLSSSDDAAGGIAQSTFVFALPQSGGGLVASKVVLPQQLRAGSAVRGMTLKELAYLEAVGERAAKVMFEFFRNCSAPLPEEETEVSL</sequence>
<dbReference type="Proteomes" id="UP000051952">
    <property type="component" value="Unassembled WGS sequence"/>
</dbReference>
<feature type="compositionally biased region" description="Basic and acidic residues" evidence="6">
    <location>
        <begin position="9"/>
        <end position="22"/>
    </location>
</feature>
<evidence type="ECO:0000256" key="2">
    <source>
        <dbReference type="ARBA" id="ARBA00006678"/>
    </source>
</evidence>
<name>A0A0S4JHC4_BODSA</name>
<evidence type="ECO:0000259" key="7">
    <source>
        <dbReference type="Pfam" id="PF01138"/>
    </source>
</evidence>
<dbReference type="InterPro" id="IPR001247">
    <property type="entry name" value="ExoRNase_PH_dom1"/>
</dbReference>
<dbReference type="GO" id="GO:0006364">
    <property type="term" value="P:rRNA processing"/>
    <property type="evidence" value="ECO:0007669"/>
    <property type="project" value="UniProtKB-KW"/>
</dbReference>
<dbReference type="GO" id="GO:0071028">
    <property type="term" value="P:nuclear mRNA surveillance"/>
    <property type="evidence" value="ECO:0007669"/>
    <property type="project" value="TreeGrafter"/>
</dbReference>
<evidence type="ECO:0000313" key="8">
    <source>
        <dbReference type="EMBL" id="CUG89755.1"/>
    </source>
</evidence>
<feature type="region of interest" description="Disordered" evidence="6">
    <location>
        <begin position="1"/>
        <end position="22"/>
    </location>
</feature>
<keyword evidence="9" id="KW-1185">Reference proteome</keyword>
<dbReference type="GO" id="GO:0016075">
    <property type="term" value="P:rRNA catabolic process"/>
    <property type="evidence" value="ECO:0007669"/>
    <property type="project" value="TreeGrafter"/>
</dbReference>
<keyword evidence="5" id="KW-0539">Nucleus</keyword>
<proteinExistence type="inferred from homology"/>
<dbReference type="OrthoDB" id="27298at2759"/>
<dbReference type="PANTHER" id="PTHR11953">
    <property type="entry name" value="EXOSOME COMPLEX COMPONENT"/>
    <property type="match status" value="1"/>
</dbReference>
<dbReference type="GO" id="GO:0003723">
    <property type="term" value="F:RNA binding"/>
    <property type="evidence" value="ECO:0007669"/>
    <property type="project" value="TreeGrafter"/>
</dbReference>
<dbReference type="Gene3D" id="3.30.230.70">
    <property type="entry name" value="GHMP Kinase, N-terminal domain"/>
    <property type="match status" value="1"/>
</dbReference>
<dbReference type="GO" id="GO:0005730">
    <property type="term" value="C:nucleolus"/>
    <property type="evidence" value="ECO:0007669"/>
    <property type="project" value="TreeGrafter"/>
</dbReference>
<reference evidence="9" key="1">
    <citation type="submission" date="2015-09" db="EMBL/GenBank/DDBJ databases">
        <authorList>
            <consortium name="Pathogen Informatics"/>
        </authorList>
    </citation>
    <scope>NUCLEOTIDE SEQUENCE [LARGE SCALE GENOMIC DNA]</scope>
    <source>
        <strain evidence="9">Lake Konstanz</strain>
    </source>
</reference>
<keyword evidence="4" id="KW-0271">Exosome</keyword>
<comment type="subcellular location">
    <subcellularLocation>
        <location evidence="1">Nucleus</location>
    </subcellularLocation>
</comment>
<dbReference type="Pfam" id="PF01138">
    <property type="entry name" value="RNase_PH"/>
    <property type="match status" value="1"/>
</dbReference>
<evidence type="ECO:0000256" key="4">
    <source>
        <dbReference type="ARBA" id="ARBA00022835"/>
    </source>
</evidence>
<gene>
    <name evidence="8" type="ORF">BSAL_23245</name>
</gene>
<evidence type="ECO:0000313" key="9">
    <source>
        <dbReference type="Proteomes" id="UP000051952"/>
    </source>
</evidence>
<dbReference type="EMBL" id="CYKH01001766">
    <property type="protein sequence ID" value="CUG89755.1"/>
    <property type="molecule type" value="Genomic_DNA"/>
</dbReference>
<dbReference type="OMA" id="TCIVQVR"/>
<evidence type="ECO:0000256" key="1">
    <source>
        <dbReference type="ARBA" id="ARBA00004123"/>
    </source>
</evidence>
<protein>
    <submittedName>
        <fullName evidence="8">Ribosomal RNA processing protein 41B, putative</fullName>
    </submittedName>
</protein>
<dbReference type="AlphaFoldDB" id="A0A0S4JHC4"/>
<dbReference type="SUPFAM" id="SSF54211">
    <property type="entry name" value="Ribosomal protein S5 domain 2-like"/>
    <property type="match status" value="1"/>
</dbReference>
<keyword evidence="3" id="KW-0698">rRNA processing</keyword>
<evidence type="ECO:0000256" key="3">
    <source>
        <dbReference type="ARBA" id="ARBA00022552"/>
    </source>
</evidence>
<feature type="domain" description="Exoribonuclease phosphorolytic" evidence="7">
    <location>
        <begin position="18"/>
        <end position="154"/>
    </location>
</feature>
<comment type="similarity">
    <text evidence="2">Belongs to the RNase PH family.</text>
</comment>